<dbReference type="EMBL" id="VFJB01000006">
    <property type="protein sequence ID" value="KAA0257662.1"/>
    <property type="molecule type" value="Genomic_DNA"/>
</dbReference>
<dbReference type="Proteomes" id="UP000322876">
    <property type="component" value="Unassembled WGS sequence"/>
</dbReference>
<dbReference type="OrthoDB" id="9810561at2"/>
<dbReference type="GO" id="GO:0006886">
    <property type="term" value="P:intracellular protein transport"/>
    <property type="evidence" value="ECO:0007669"/>
    <property type="project" value="UniProtKB-ARBA"/>
</dbReference>
<evidence type="ECO:0000256" key="10">
    <source>
        <dbReference type="SAM" id="MobiDB-lite"/>
    </source>
</evidence>
<dbReference type="PANTHER" id="PTHR33162:SF1">
    <property type="entry name" value="SEC-INDEPENDENT PROTEIN TRANSLOCASE PROTEIN TATA, CHLOROPLASTIC"/>
    <property type="match status" value="1"/>
</dbReference>
<evidence type="ECO:0000256" key="3">
    <source>
        <dbReference type="ARBA" id="ARBA00022692"/>
    </source>
</evidence>
<evidence type="ECO:0000256" key="6">
    <source>
        <dbReference type="ARBA" id="ARBA00023010"/>
    </source>
</evidence>
<dbReference type="PANTHER" id="PTHR33162">
    <property type="entry name" value="SEC-INDEPENDENT PROTEIN TRANSLOCASE PROTEIN TATA, CHLOROPLASTIC"/>
    <property type="match status" value="1"/>
</dbReference>
<dbReference type="AlphaFoldDB" id="A0A5A8F4T3"/>
<comment type="caution">
    <text evidence="11">The sequence shown here is derived from an EMBL/GenBank/DDBJ whole genome shotgun (WGS) entry which is preliminary data.</text>
</comment>
<organism evidence="11 12">
    <name type="scientific">Deferribacter autotrophicus</name>
    <dbReference type="NCBI Taxonomy" id="500465"/>
    <lineage>
        <taxon>Bacteria</taxon>
        <taxon>Pseudomonadati</taxon>
        <taxon>Deferribacterota</taxon>
        <taxon>Deferribacteres</taxon>
        <taxon>Deferribacterales</taxon>
        <taxon>Deferribacteraceae</taxon>
        <taxon>Deferribacter</taxon>
    </lineage>
</organism>
<protein>
    <recommendedName>
        <fullName evidence="9">Sec-independent protein translocase protein TatA</fullName>
    </recommendedName>
</protein>
<evidence type="ECO:0000256" key="9">
    <source>
        <dbReference type="HAMAP-Rule" id="MF_00236"/>
    </source>
</evidence>
<comment type="function">
    <text evidence="9">Part of the twin-arginine translocation (Tat) system that transports large folded proteins containing a characteristic twin-arginine motif in their signal peptide across membranes. TatA could form the protein-conducting channel of the Tat system.</text>
</comment>
<comment type="subunit">
    <text evidence="9">Forms a complex with TatC.</text>
</comment>
<keyword evidence="4 9" id="KW-0653">Protein transport</keyword>
<evidence type="ECO:0000256" key="7">
    <source>
        <dbReference type="ARBA" id="ARBA00023136"/>
    </source>
</evidence>
<evidence type="ECO:0000256" key="4">
    <source>
        <dbReference type="ARBA" id="ARBA00022927"/>
    </source>
</evidence>
<evidence type="ECO:0000256" key="1">
    <source>
        <dbReference type="ARBA" id="ARBA00004167"/>
    </source>
</evidence>
<keyword evidence="6 9" id="KW-0811">Translocation</keyword>
<comment type="similarity">
    <text evidence="9">Belongs to the TatA/E family.</text>
</comment>
<keyword evidence="5 9" id="KW-1133">Transmembrane helix</keyword>
<dbReference type="HAMAP" id="MF_00236">
    <property type="entry name" value="TatA_E"/>
    <property type="match status" value="1"/>
</dbReference>
<dbReference type="GO" id="GO:0043953">
    <property type="term" value="P:protein transport by the Tat complex"/>
    <property type="evidence" value="ECO:0007669"/>
    <property type="project" value="UniProtKB-UniRule"/>
</dbReference>
<accession>A0A5A8F4T3</accession>
<keyword evidence="12" id="KW-1185">Reference proteome</keyword>
<dbReference type="InterPro" id="IPR006312">
    <property type="entry name" value="TatA/E"/>
</dbReference>
<evidence type="ECO:0000256" key="8">
    <source>
        <dbReference type="ARBA" id="ARBA00025340"/>
    </source>
</evidence>
<keyword evidence="3 9" id="KW-0812">Transmembrane</keyword>
<evidence type="ECO:0000256" key="2">
    <source>
        <dbReference type="ARBA" id="ARBA00022448"/>
    </source>
</evidence>
<dbReference type="InterPro" id="IPR003369">
    <property type="entry name" value="TatA/B/E"/>
</dbReference>
<feature type="region of interest" description="Disordered" evidence="10">
    <location>
        <begin position="78"/>
        <end position="104"/>
    </location>
</feature>
<evidence type="ECO:0000313" key="12">
    <source>
        <dbReference type="Proteomes" id="UP000322876"/>
    </source>
</evidence>
<name>A0A5A8F4T3_9BACT</name>
<proteinExistence type="inferred from homology"/>
<sequence>MFGFGMSELILIMVIALIVIGPKKLPEVAKALGKGYAEFKKALNEFKEAVNVDLNDTSTQPKKKESLTEIYQSKWEEAILEEEETSSTNETSSAEEKNDDTKNS</sequence>
<comment type="subcellular location">
    <subcellularLocation>
        <location evidence="9">Cell membrane</location>
        <topology evidence="9">Single-pass membrane protein</topology>
    </subcellularLocation>
    <subcellularLocation>
        <location evidence="1">Membrane</location>
        <topology evidence="1">Single-pass membrane protein</topology>
    </subcellularLocation>
</comment>
<evidence type="ECO:0000313" key="11">
    <source>
        <dbReference type="EMBL" id="KAA0257662.1"/>
    </source>
</evidence>
<reference evidence="11 12" key="1">
    <citation type="submission" date="2019-06" db="EMBL/GenBank/DDBJ databases">
        <title>Genomic insights into carbon and energy metabolism of Deferribacter autotrophicus revealed new metabolic traits in the phylum Deferribacteres.</title>
        <authorList>
            <person name="Slobodkin A.I."/>
            <person name="Slobodkina G.B."/>
            <person name="Allioux M."/>
            <person name="Alain K."/>
            <person name="Jebbar M."/>
            <person name="Shadrin V."/>
            <person name="Kublanov I.V."/>
            <person name="Toshchakov S.V."/>
            <person name="Bonch-Osmolovskaya E.A."/>
        </authorList>
    </citation>
    <scope>NUCLEOTIDE SEQUENCE [LARGE SCALE GENOMIC DNA]</scope>
    <source>
        <strain evidence="11 12">SL50</strain>
    </source>
</reference>
<dbReference type="Gene3D" id="1.20.5.3310">
    <property type="match status" value="1"/>
</dbReference>
<dbReference type="Pfam" id="PF02416">
    <property type="entry name" value="TatA_B_E"/>
    <property type="match status" value="1"/>
</dbReference>
<feature type="transmembrane region" description="Helical" evidence="9">
    <location>
        <begin position="6"/>
        <end position="22"/>
    </location>
</feature>
<evidence type="ECO:0000256" key="5">
    <source>
        <dbReference type="ARBA" id="ARBA00022989"/>
    </source>
</evidence>
<dbReference type="GO" id="GO:0033281">
    <property type="term" value="C:TAT protein transport complex"/>
    <property type="evidence" value="ECO:0007669"/>
    <property type="project" value="UniProtKB-UniRule"/>
</dbReference>
<feature type="compositionally biased region" description="Basic and acidic residues" evidence="10">
    <location>
        <begin position="94"/>
        <end position="104"/>
    </location>
</feature>
<comment type="function">
    <text evidence="8">Part of the twin-arginine translocation (Tat) system that transports large folded proteins containing a characteristic twin-arginine motif in their signal peptide across the thylakoid membrane. Involved in delta pH-dependent protein transport required for chloroplast development, especially thylakoid membrane formation. TATC and TATB mediate precursor recognition, whereas TATA facilitates translocation.</text>
</comment>
<gene>
    <name evidence="9" type="primary">tatA</name>
    <name evidence="11" type="ORF">FHQ18_07930</name>
</gene>
<dbReference type="GO" id="GO:0008320">
    <property type="term" value="F:protein transmembrane transporter activity"/>
    <property type="evidence" value="ECO:0007669"/>
    <property type="project" value="UniProtKB-UniRule"/>
</dbReference>
<keyword evidence="2 9" id="KW-0813">Transport</keyword>
<keyword evidence="7 9" id="KW-0472">Membrane</keyword>
<dbReference type="PRINTS" id="PR01506">
    <property type="entry name" value="TATBPROTEIN"/>
</dbReference>
<keyword evidence="9" id="KW-1003">Cell membrane</keyword>